<dbReference type="InterPro" id="IPR001915">
    <property type="entry name" value="Peptidase_M48"/>
</dbReference>
<reference evidence="10" key="2">
    <citation type="submission" date="2015-01" db="EMBL/GenBank/DDBJ databases">
        <title>Evolutionary Origins and Diversification of the Mycorrhizal Mutualists.</title>
        <authorList>
            <consortium name="DOE Joint Genome Institute"/>
            <consortium name="Mycorrhizal Genomics Consortium"/>
            <person name="Kohler A."/>
            <person name="Kuo A."/>
            <person name="Nagy L.G."/>
            <person name="Floudas D."/>
            <person name="Copeland A."/>
            <person name="Barry K.W."/>
            <person name="Cichocki N."/>
            <person name="Veneault-Fourrey C."/>
            <person name="LaButti K."/>
            <person name="Lindquist E.A."/>
            <person name="Lipzen A."/>
            <person name="Lundell T."/>
            <person name="Morin E."/>
            <person name="Murat C."/>
            <person name="Riley R."/>
            <person name="Ohm R."/>
            <person name="Sun H."/>
            <person name="Tunlid A."/>
            <person name="Henrissat B."/>
            <person name="Grigoriev I.V."/>
            <person name="Hibbett D.S."/>
            <person name="Martin F."/>
        </authorList>
    </citation>
    <scope>NUCLEOTIDE SEQUENCE [LARGE SCALE GENOMIC DNA]</scope>
    <source>
        <strain evidence="10">Zn</strain>
    </source>
</reference>
<dbReference type="STRING" id="913774.A0A0C3DW97"/>
<evidence type="ECO:0000256" key="6">
    <source>
        <dbReference type="RuleBase" id="RU003983"/>
    </source>
</evidence>
<evidence type="ECO:0000259" key="8">
    <source>
        <dbReference type="Pfam" id="PF01435"/>
    </source>
</evidence>
<proteinExistence type="inferred from homology"/>
<evidence type="ECO:0000256" key="1">
    <source>
        <dbReference type="ARBA" id="ARBA00022670"/>
    </source>
</evidence>
<evidence type="ECO:0000256" key="5">
    <source>
        <dbReference type="ARBA" id="ARBA00023049"/>
    </source>
</evidence>
<dbReference type="Gene3D" id="3.30.2010.10">
    <property type="entry name" value="Metalloproteases ('zincins'), catalytic domain"/>
    <property type="match status" value="1"/>
</dbReference>
<reference evidence="9 10" key="1">
    <citation type="submission" date="2014-04" db="EMBL/GenBank/DDBJ databases">
        <authorList>
            <consortium name="DOE Joint Genome Institute"/>
            <person name="Kuo A."/>
            <person name="Martino E."/>
            <person name="Perotto S."/>
            <person name="Kohler A."/>
            <person name="Nagy L.G."/>
            <person name="Floudas D."/>
            <person name="Copeland A."/>
            <person name="Barry K.W."/>
            <person name="Cichocki N."/>
            <person name="Veneault-Fourrey C."/>
            <person name="LaButti K."/>
            <person name="Lindquist E.A."/>
            <person name="Lipzen A."/>
            <person name="Lundell T."/>
            <person name="Morin E."/>
            <person name="Murat C."/>
            <person name="Sun H."/>
            <person name="Tunlid A."/>
            <person name="Henrissat B."/>
            <person name="Grigoriev I.V."/>
            <person name="Hibbett D.S."/>
            <person name="Martin F."/>
            <person name="Nordberg H.P."/>
            <person name="Cantor M.N."/>
            <person name="Hua S.X."/>
        </authorList>
    </citation>
    <scope>NUCLEOTIDE SEQUENCE [LARGE SCALE GENOMIC DNA]</scope>
    <source>
        <strain evidence="9 10">Zn</strain>
    </source>
</reference>
<keyword evidence="1 6" id="KW-0645">Protease</keyword>
<dbReference type="InterPro" id="IPR051156">
    <property type="entry name" value="Mito/Outer_Membr_Metalloprot"/>
</dbReference>
<evidence type="ECO:0000256" key="4">
    <source>
        <dbReference type="ARBA" id="ARBA00022833"/>
    </source>
</evidence>
<keyword evidence="3 6" id="KW-0378">Hydrolase</keyword>
<dbReference type="GO" id="GO:0005743">
    <property type="term" value="C:mitochondrial inner membrane"/>
    <property type="evidence" value="ECO:0007669"/>
    <property type="project" value="TreeGrafter"/>
</dbReference>
<dbReference type="PANTHER" id="PTHR22726">
    <property type="entry name" value="METALLOENDOPEPTIDASE OMA1"/>
    <property type="match status" value="1"/>
</dbReference>
<name>A0A0C3DW97_OIDMZ</name>
<organism evidence="9 10">
    <name type="scientific">Oidiodendron maius (strain Zn)</name>
    <dbReference type="NCBI Taxonomy" id="913774"/>
    <lineage>
        <taxon>Eukaryota</taxon>
        <taxon>Fungi</taxon>
        <taxon>Dikarya</taxon>
        <taxon>Ascomycota</taxon>
        <taxon>Pezizomycotina</taxon>
        <taxon>Leotiomycetes</taxon>
        <taxon>Leotiomycetes incertae sedis</taxon>
        <taxon>Myxotrichaceae</taxon>
        <taxon>Oidiodendron</taxon>
    </lineage>
</organism>
<dbReference type="CDD" id="cd07331">
    <property type="entry name" value="M48C_Oma1_like"/>
    <property type="match status" value="1"/>
</dbReference>
<dbReference type="EMBL" id="KN832871">
    <property type="protein sequence ID" value="KIN06378.1"/>
    <property type="molecule type" value="Genomic_DNA"/>
</dbReference>
<evidence type="ECO:0000256" key="2">
    <source>
        <dbReference type="ARBA" id="ARBA00022723"/>
    </source>
</evidence>
<evidence type="ECO:0000313" key="10">
    <source>
        <dbReference type="Proteomes" id="UP000054321"/>
    </source>
</evidence>
<keyword evidence="5 6" id="KW-0482">Metalloprotease</keyword>
<feature type="transmembrane region" description="Helical" evidence="7">
    <location>
        <begin position="79"/>
        <end position="98"/>
    </location>
</feature>
<dbReference type="FunCoup" id="A0A0C3DW97">
    <property type="interactions" value="259"/>
</dbReference>
<dbReference type="AlphaFoldDB" id="A0A0C3DW97"/>
<keyword evidence="7" id="KW-1133">Transmembrane helix</keyword>
<gene>
    <name evidence="9" type="ORF">OIDMADRAFT_17286</name>
</gene>
<keyword evidence="2" id="KW-0479">Metal-binding</keyword>
<dbReference type="GO" id="GO:0046872">
    <property type="term" value="F:metal ion binding"/>
    <property type="evidence" value="ECO:0007669"/>
    <property type="project" value="UniProtKB-KW"/>
</dbReference>
<keyword evidence="4 6" id="KW-0862">Zinc</keyword>
<feature type="domain" description="Peptidase M48" evidence="8">
    <location>
        <begin position="2"/>
        <end position="180"/>
    </location>
</feature>
<comment type="cofactor">
    <cofactor evidence="6">
        <name>Zn(2+)</name>
        <dbReference type="ChEBI" id="CHEBI:29105"/>
    </cofactor>
    <text evidence="6">Binds 1 zinc ion per subunit.</text>
</comment>
<dbReference type="Proteomes" id="UP000054321">
    <property type="component" value="Unassembled WGS sequence"/>
</dbReference>
<dbReference type="HOGENOM" id="CLU_029002_3_0_1"/>
<sequence>MVNRVMDRLIQANGLEHVPWEVNVIQSDQMNAFVIPGGKVFVYSGILKVAETDDQLATILGHEIAHTLARHSAERLSSYVIMIAPIQILITILDYMGLTYGIGRLVGQVLLDLGVTRPASRVQESEADYIGLMMMARSCYDPQAAVEVWNRMEQVNKEEMPEWMSTHPSHVNRAAKITEWLTKAEDARDSSDCAPTLGYQRQFKSAMGQLRDLYGV</sequence>
<keyword evidence="7" id="KW-0472">Membrane</keyword>
<evidence type="ECO:0000313" key="9">
    <source>
        <dbReference type="EMBL" id="KIN06378.1"/>
    </source>
</evidence>
<comment type="similarity">
    <text evidence="6">Belongs to the peptidase M48 family.</text>
</comment>
<evidence type="ECO:0000256" key="7">
    <source>
        <dbReference type="SAM" id="Phobius"/>
    </source>
</evidence>
<dbReference type="OrthoDB" id="7464992at2759"/>
<dbReference type="InParanoid" id="A0A0C3DW97"/>
<protein>
    <recommendedName>
        <fullName evidence="8">Peptidase M48 domain-containing protein</fullName>
    </recommendedName>
</protein>
<accession>A0A0C3DW97</accession>
<dbReference type="GO" id="GO:0004222">
    <property type="term" value="F:metalloendopeptidase activity"/>
    <property type="evidence" value="ECO:0007669"/>
    <property type="project" value="InterPro"/>
</dbReference>
<evidence type="ECO:0000256" key="3">
    <source>
        <dbReference type="ARBA" id="ARBA00022801"/>
    </source>
</evidence>
<dbReference type="Pfam" id="PF01435">
    <property type="entry name" value="Peptidase_M48"/>
    <property type="match status" value="1"/>
</dbReference>
<dbReference type="GO" id="GO:0006515">
    <property type="term" value="P:protein quality control for misfolded or incompletely synthesized proteins"/>
    <property type="evidence" value="ECO:0007669"/>
    <property type="project" value="TreeGrafter"/>
</dbReference>
<dbReference type="GO" id="GO:0034982">
    <property type="term" value="P:mitochondrial protein processing"/>
    <property type="evidence" value="ECO:0007669"/>
    <property type="project" value="TreeGrafter"/>
</dbReference>
<dbReference type="PANTHER" id="PTHR22726:SF1">
    <property type="entry name" value="METALLOENDOPEPTIDASE OMA1, MITOCHONDRIAL"/>
    <property type="match status" value="1"/>
</dbReference>
<keyword evidence="10" id="KW-1185">Reference proteome</keyword>
<keyword evidence="7" id="KW-0812">Transmembrane</keyword>